<evidence type="ECO:0000259" key="5">
    <source>
        <dbReference type="Pfam" id="PF00931"/>
    </source>
</evidence>
<dbReference type="Pfam" id="PF23559">
    <property type="entry name" value="WHD_DRP"/>
    <property type="match status" value="1"/>
</dbReference>
<keyword evidence="1" id="KW-0433">Leucine-rich repeat</keyword>
<dbReference type="InterPro" id="IPR027417">
    <property type="entry name" value="P-loop_NTPase"/>
</dbReference>
<feature type="domain" description="Disease resistance protein winged helix" evidence="6">
    <location>
        <begin position="248"/>
        <end position="316"/>
    </location>
</feature>
<feature type="region of interest" description="Disordered" evidence="4">
    <location>
        <begin position="786"/>
        <end position="809"/>
    </location>
</feature>
<accession>A0A6P5Z633</accession>
<dbReference type="InterPro" id="IPR002182">
    <property type="entry name" value="NB-ARC"/>
</dbReference>
<dbReference type="KEGG" id="dzi:111297648"/>
<name>A0A6P5Z633_DURZI</name>
<evidence type="ECO:0000313" key="8">
    <source>
        <dbReference type="Proteomes" id="UP000515121"/>
    </source>
</evidence>
<evidence type="ECO:0000259" key="6">
    <source>
        <dbReference type="Pfam" id="PF23559"/>
    </source>
</evidence>
<dbReference type="SUPFAM" id="SSF52058">
    <property type="entry name" value="L domain-like"/>
    <property type="match status" value="1"/>
</dbReference>
<dbReference type="Gene3D" id="3.40.50.300">
    <property type="entry name" value="P-loop containing nucleotide triphosphate hydrolases"/>
    <property type="match status" value="1"/>
</dbReference>
<evidence type="ECO:0000256" key="4">
    <source>
        <dbReference type="SAM" id="MobiDB-lite"/>
    </source>
</evidence>
<dbReference type="OrthoDB" id="37484at2759"/>
<proteinExistence type="predicted"/>
<dbReference type="InterPro" id="IPR036388">
    <property type="entry name" value="WH-like_DNA-bd_sf"/>
</dbReference>
<dbReference type="RefSeq" id="XP_022748035.1">
    <property type="nucleotide sequence ID" value="XM_022892300.1"/>
</dbReference>
<evidence type="ECO:0000313" key="9">
    <source>
        <dbReference type="RefSeq" id="XP_022748035.1"/>
    </source>
</evidence>
<dbReference type="PANTHER" id="PTHR36766">
    <property type="entry name" value="PLANT BROAD-SPECTRUM MILDEW RESISTANCE PROTEIN RPW8"/>
    <property type="match status" value="1"/>
</dbReference>
<dbReference type="Pfam" id="PF00931">
    <property type="entry name" value="NB-ARC"/>
    <property type="match status" value="1"/>
</dbReference>
<dbReference type="InterPro" id="IPR032675">
    <property type="entry name" value="LRR_dom_sf"/>
</dbReference>
<dbReference type="Pfam" id="PF25019">
    <property type="entry name" value="LRR_R13L1-DRL21"/>
    <property type="match status" value="1"/>
</dbReference>
<dbReference type="GO" id="GO:0043531">
    <property type="term" value="F:ADP binding"/>
    <property type="evidence" value="ECO:0007669"/>
    <property type="project" value="InterPro"/>
</dbReference>
<keyword evidence="8" id="KW-1185">Reference proteome</keyword>
<dbReference type="Gene3D" id="1.10.8.430">
    <property type="entry name" value="Helical domain of apoptotic protease-activating factors"/>
    <property type="match status" value="1"/>
</dbReference>
<dbReference type="PANTHER" id="PTHR36766:SF51">
    <property type="entry name" value="DISEASE RESISTANCE RPP13-LIKE PROTEIN 1"/>
    <property type="match status" value="1"/>
</dbReference>
<dbReference type="AlphaFoldDB" id="A0A6P5Z633"/>
<reference evidence="9" key="1">
    <citation type="submission" date="2025-08" db="UniProtKB">
        <authorList>
            <consortium name="RefSeq"/>
        </authorList>
    </citation>
    <scope>IDENTIFICATION</scope>
    <source>
        <tissue evidence="9">Fruit stalk</tissue>
    </source>
</reference>
<dbReference type="InterPro" id="IPR058922">
    <property type="entry name" value="WHD_DRP"/>
</dbReference>
<protein>
    <submittedName>
        <fullName evidence="9">Disease resistance RPP13-like protein 1</fullName>
    </submittedName>
</protein>
<evidence type="ECO:0000259" key="7">
    <source>
        <dbReference type="Pfam" id="PF25019"/>
    </source>
</evidence>
<dbReference type="Gene3D" id="3.80.10.10">
    <property type="entry name" value="Ribonuclease Inhibitor"/>
    <property type="match status" value="2"/>
</dbReference>
<dbReference type="SUPFAM" id="SSF52540">
    <property type="entry name" value="P-loop containing nucleoside triphosphate hydrolases"/>
    <property type="match status" value="1"/>
</dbReference>
<sequence>MKLLFQVYPTENQMDVIPIVGMGGIGKTTLAKLIYNDKRAKAWFDLKAWVCVSEEFDAFRVTKTILEEITCSCDGSQNLNQLQLQLKEKLLGKKFLFVLDDVWNENYVDCEELISPFAYGARNSKIIVTTRNESVASILRTVPTYHLNILSDDDRWKLFTKHAFVDRSPSMHPDLEVIGKAIAKRCNGLPLAAKTLGGLLRCKPDSDEWNKILKSNLWDIANNILLALRSSYYYFPSHLKRCIVYCSLFPKGNEFRKEELIRLWMAEGLIEASKENVNAEERGNEYFKDLTSRSFFQQVGGDKSCFVIHHLIHDMVQSLSGELFCRLEGSDGSCEITKKTRHLSNVPKSYDVLKKFEAISKAKSLRTFLTLELSPRFCYLTSQLIVKFRYLRVLSFAKYADINELPQKIGNLNLSETSIKRLPNSLSRLYSLQTLTLFYCKYLVELPKDMGRLVNLQHLNIRGTKLLMMPQGMGKLKDLRTLTDFVLGKQNCSTINELGKLEHLCGRLAISGLQNVVSARDAKDANLKDKMNLKELELIWSEDDLIDDSRHDREVFEYLEPHTNLEHLVIRCYRGTRFPEWVGHSSFSNVVSVELCDCKYCFFLLPLGQLSSLKSLSIKRFSAAVTVGDEFRGYYDASSKPFGYLEILRFEDMPEWEEWFYSKDETFCLLQELSTRNCPKLIKSVPKHLPSLTKLVIENCGKLGGLLPNAPSLCQLELEKCDALQLEPSPCGLRELQIKSSNINDSILGQMMQYCTRLEKLTVWYCSNLRSLPEGNLPVTLKQLNRHKGKDGNVSNASDSSAENQRLNNPTSYYTSWPQSYRQSIDLYSSVPSTNIMFLGTPTASSLSRLFLSSSLTRRHTPESLYAVTKPLLPTLNDQIQPQRHSSHSLLPPIHQGDNLDDNVQSFQINQEKLLLLLWSHASMKSVTTIFSSPFQQHCLPFHDSFSLRTTQRPWTTAPLERFPNLRVFLSTILTAMAIHELELVEFDSLVFEGKLEISSSQLKELALCHSYEEMYSSPINPGFLSNETVKEIEAIFSHMTKIRWKRSTIKHPFPEMRKAMIGVKFGHLDCFTSEFISYTCIDLLYSIFVSAFIVCNGEEAAIGIHSLNREKQRLTPKVFKLLDVLAGLGLRRSHQLNGFHTFFTDIRSGMFFSGSSAKVPKKNSNAEQRSYCCFYGWQLLLEVNNTHNAKSMPGRRSAPQIQQEREGVEEDLLKHIVYANWKMNCLSSFLDSC</sequence>
<organism evidence="8 9">
    <name type="scientific">Durio zibethinus</name>
    <name type="common">Durian</name>
    <dbReference type="NCBI Taxonomy" id="66656"/>
    <lineage>
        <taxon>Eukaryota</taxon>
        <taxon>Viridiplantae</taxon>
        <taxon>Streptophyta</taxon>
        <taxon>Embryophyta</taxon>
        <taxon>Tracheophyta</taxon>
        <taxon>Spermatophyta</taxon>
        <taxon>Magnoliopsida</taxon>
        <taxon>eudicotyledons</taxon>
        <taxon>Gunneridae</taxon>
        <taxon>Pentapetalae</taxon>
        <taxon>rosids</taxon>
        <taxon>malvids</taxon>
        <taxon>Malvales</taxon>
        <taxon>Malvaceae</taxon>
        <taxon>Helicteroideae</taxon>
        <taxon>Durio</taxon>
    </lineage>
</organism>
<keyword evidence="2" id="KW-0677">Repeat</keyword>
<dbReference type="GeneID" id="111297648"/>
<dbReference type="InterPro" id="IPR056789">
    <property type="entry name" value="LRR_R13L1-DRL21"/>
</dbReference>
<gene>
    <name evidence="9" type="primary">LOC111297648</name>
</gene>
<dbReference type="FunFam" id="1.10.10.10:FF:000322">
    <property type="entry name" value="Probable disease resistance protein At1g63360"/>
    <property type="match status" value="1"/>
</dbReference>
<evidence type="ECO:0000256" key="3">
    <source>
        <dbReference type="ARBA" id="ARBA00022821"/>
    </source>
</evidence>
<dbReference type="Proteomes" id="UP000515121">
    <property type="component" value="Unplaced"/>
</dbReference>
<dbReference type="InterPro" id="IPR042197">
    <property type="entry name" value="Apaf_helical"/>
</dbReference>
<feature type="domain" description="NB-ARC" evidence="5">
    <location>
        <begin position="11"/>
        <end position="165"/>
    </location>
</feature>
<feature type="domain" description="R13L1/DRL21-like LRR repeat region" evidence="7">
    <location>
        <begin position="495"/>
        <end position="620"/>
    </location>
</feature>
<dbReference type="GO" id="GO:0006952">
    <property type="term" value="P:defense response"/>
    <property type="evidence" value="ECO:0007669"/>
    <property type="project" value="UniProtKB-KW"/>
</dbReference>
<dbReference type="Gene3D" id="1.10.10.10">
    <property type="entry name" value="Winged helix-like DNA-binding domain superfamily/Winged helix DNA-binding domain"/>
    <property type="match status" value="1"/>
</dbReference>
<feature type="compositionally biased region" description="Polar residues" evidence="4">
    <location>
        <begin position="793"/>
        <end position="809"/>
    </location>
</feature>
<evidence type="ECO:0000256" key="2">
    <source>
        <dbReference type="ARBA" id="ARBA00022737"/>
    </source>
</evidence>
<keyword evidence="3" id="KW-0611">Plant defense</keyword>
<evidence type="ECO:0000256" key="1">
    <source>
        <dbReference type="ARBA" id="ARBA00022614"/>
    </source>
</evidence>
<dbReference type="PRINTS" id="PR00364">
    <property type="entry name" value="DISEASERSIST"/>
</dbReference>